<feature type="compositionally biased region" description="Basic and acidic residues" evidence="1">
    <location>
        <begin position="116"/>
        <end position="140"/>
    </location>
</feature>
<feature type="region of interest" description="Disordered" evidence="1">
    <location>
        <begin position="76"/>
        <end position="140"/>
    </location>
</feature>
<dbReference type="AlphaFoldDB" id="A0A834U771"/>
<reference evidence="2" key="1">
    <citation type="journal article" date="2020" name="G3 (Bethesda)">
        <title>High-Quality Assemblies for Three Invasive Social Wasps from the &lt;i&gt;Vespula&lt;/i&gt; Genus.</title>
        <authorList>
            <person name="Harrop T.W.R."/>
            <person name="Guhlin J."/>
            <person name="McLaughlin G.M."/>
            <person name="Permina E."/>
            <person name="Stockwell P."/>
            <person name="Gilligan J."/>
            <person name="Le Lec M.F."/>
            <person name="Gruber M.A.M."/>
            <person name="Quinn O."/>
            <person name="Lovegrove M."/>
            <person name="Duncan E.J."/>
            <person name="Remnant E.J."/>
            <person name="Van Eeckhoven J."/>
            <person name="Graham B."/>
            <person name="Knapp R.A."/>
            <person name="Langford K.W."/>
            <person name="Kronenberg Z."/>
            <person name="Press M.O."/>
            <person name="Eacker S.M."/>
            <person name="Wilson-Rankin E.E."/>
            <person name="Purcell J."/>
            <person name="Lester P.J."/>
            <person name="Dearden P.K."/>
        </authorList>
    </citation>
    <scope>NUCLEOTIDE SEQUENCE</scope>
    <source>
        <strain evidence="2">Linc-1</strain>
    </source>
</reference>
<keyword evidence="3" id="KW-1185">Reference proteome</keyword>
<comment type="caution">
    <text evidence="2">The sequence shown here is derived from an EMBL/GenBank/DDBJ whole genome shotgun (WGS) entry which is preliminary data.</text>
</comment>
<name>A0A834U771_VESGE</name>
<feature type="compositionally biased region" description="Basic and acidic residues" evidence="1">
    <location>
        <begin position="34"/>
        <end position="45"/>
    </location>
</feature>
<dbReference type="EMBL" id="JACSDZ010000001">
    <property type="protein sequence ID" value="KAF7419146.1"/>
    <property type="molecule type" value="Genomic_DNA"/>
</dbReference>
<feature type="compositionally biased region" description="Polar residues" evidence="1">
    <location>
        <begin position="1"/>
        <end position="12"/>
    </location>
</feature>
<feature type="region of interest" description="Disordered" evidence="1">
    <location>
        <begin position="26"/>
        <end position="60"/>
    </location>
</feature>
<accession>A0A834U771</accession>
<organism evidence="2 3">
    <name type="scientific">Vespula germanica</name>
    <name type="common">German yellow jacket</name>
    <name type="synonym">Paravespula germanica</name>
    <dbReference type="NCBI Taxonomy" id="30212"/>
    <lineage>
        <taxon>Eukaryota</taxon>
        <taxon>Metazoa</taxon>
        <taxon>Ecdysozoa</taxon>
        <taxon>Arthropoda</taxon>
        <taxon>Hexapoda</taxon>
        <taxon>Insecta</taxon>
        <taxon>Pterygota</taxon>
        <taxon>Neoptera</taxon>
        <taxon>Endopterygota</taxon>
        <taxon>Hymenoptera</taxon>
        <taxon>Apocrita</taxon>
        <taxon>Aculeata</taxon>
        <taxon>Vespoidea</taxon>
        <taxon>Vespidae</taxon>
        <taxon>Vespinae</taxon>
        <taxon>Vespula</taxon>
    </lineage>
</organism>
<dbReference type="Proteomes" id="UP000617340">
    <property type="component" value="Unassembled WGS sequence"/>
</dbReference>
<feature type="region of interest" description="Disordered" evidence="1">
    <location>
        <begin position="1"/>
        <end position="20"/>
    </location>
</feature>
<gene>
    <name evidence="2" type="ORF">HZH68_001799</name>
</gene>
<proteinExistence type="predicted"/>
<feature type="compositionally biased region" description="Polar residues" evidence="1">
    <location>
        <begin position="85"/>
        <end position="94"/>
    </location>
</feature>
<evidence type="ECO:0000313" key="3">
    <source>
        <dbReference type="Proteomes" id="UP000617340"/>
    </source>
</evidence>
<evidence type="ECO:0000313" key="2">
    <source>
        <dbReference type="EMBL" id="KAF7419146.1"/>
    </source>
</evidence>
<protein>
    <submittedName>
        <fullName evidence="2">Uncharacterized protein</fullName>
    </submittedName>
</protein>
<evidence type="ECO:0000256" key="1">
    <source>
        <dbReference type="SAM" id="MobiDB-lite"/>
    </source>
</evidence>
<sequence length="140" mass="15584">MGDQRSLSSQNRKPLFARGSAIVANFHGGVKSEYQTRGEGREEGKRGKKEKKQGGRANSSLCFDKDEIRACERVEDGPEAVDVSQVASKRTSVVPNAKGPRISVRKYVGTRKKHESSHASGHEPRHQRRNEKCEDAPRTK</sequence>